<accession>A0A4R2BYK7</accession>
<keyword evidence="2" id="KW-1185">Reference proteome</keyword>
<reference evidence="1 2" key="1">
    <citation type="submission" date="2019-03" db="EMBL/GenBank/DDBJ databases">
        <title>Genomic Encyclopedia of Type Strains, Phase IV (KMG-IV): sequencing the most valuable type-strain genomes for metagenomic binning, comparative biology and taxonomic classification.</title>
        <authorList>
            <person name="Goeker M."/>
        </authorList>
    </citation>
    <scope>NUCLEOTIDE SEQUENCE [LARGE SCALE GENOMIC DNA]</scope>
    <source>
        <strain evidence="1 2">DSM 18401</strain>
    </source>
</reference>
<evidence type="ECO:0000313" key="1">
    <source>
        <dbReference type="EMBL" id="TCN32971.1"/>
    </source>
</evidence>
<gene>
    <name evidence="1" type="ORF">EV665_14314</name>
</gene>
<proteinExistence type="predicted"/>
<dbReference type="Proteomes" id="UP000295351">
    <property type="component" value="Unassembled WGS sequence"/>
</dbReference>
<name>A0A4R2BYK7_SHIGR</name>
<dbReference type="RefSeq" id="WP_133036991.1">
    <property type="nucleotide sequence ID" value="NZ_BAABEI010000012.1"/>
</dbReference>
<organism evidence="1 2">
    <name type="scientific">Shinella granuli</name>
    <dbReference type="NCBI Taxonomy" id="323621"/>
    <lineage>
        <taxon>Bacteria</taxon>
        <taxon>Pseudomonadati</taxon>
        <taxon>Pseudomonadota</taxon>
        <taxon>Alphaproteobacteria</taxon>
        <taxon>Hyphomicrobiales</taxon>
        <taxon>Rhizobiaceae</taxon>
        <taxon>Shinella</taxon>
    </lineage>
</organism>
<dbReference type="EMBL" id="SLVX01000043">
    <property type="protein sequence ID" value="TCN32971.1"/>
    <property type="molecule type" value="Genomic_DNA"/>
</dbReference>
<protein>
    <submittedName>
        <fullName evidence="1">Uncharacterized protein</fullName>
    </submittedName>
</protein>
<sequence>MTEVVSIFRMAEDMQRETENVVNRLHRHCRIGRVTKKFMTHGGKMVPMRWMPDPMKPPPTPSFSGGYVPVTSSGDVPLVPSHGVLM</sequence>
<comment type="caution">
    <text evidence="1">The sequence shown here is derived from an EMBL/GenBank/DDBJ whole genome shotgun (WGS) entry which is preliminary data.</text>
</comment>
<dbReference type="AlphaFoldDB" id="A0A4R2BYK7"/>
<evidence type="ECO:0000313" key="2">
    <source>
        <dbReference type="Proteomes" id="UP000295351"/>
    </source>
</evidence>